<organism evidence="2 3">
    <name type="scientific">Telluria mixta</name>
    <dbReference type="NCBI Taxonomy" id="34071"/>
    <lineage>
        <taxon>Bacteria</taxon>
        <taxon>Pseudomonadati</taxon>
        <taxon>Pseudomonadota</taxon>
        <taxon>Betaproteobacteria</taxon>
        <taxon>Burkholderiales</taxon>
        <taxon>Oxalobacteraceae</taxon>
        <taxon>Telluria group</taxon>
        <taxon>Telluria</taxon>
    </lineage>
</organism>
<gene>
    <name evidence="2" type="ORF">NX786_14075</name>
</gene>
<dbReference type="Proteomes" id="UP001165263">
    <property type="component" value="Unassembled WGS sequence"/>
</dbReference>
<feature type="region of interest" description="Disordered" evidence="1">
    <location>
        <begin position="207"/>
        <end position="227"/>
    </location>
</feature>
<dbReference type="RefSeq" id="WP_259449566.1">
    <property type="nucleotide sequence ID" value="NZ_CP119520.1"/>
</dbReference>
<feature type="region of interest" description="Disordered" evidence="1">
    <location>
        <begin position="249"/>
        <end position="307"/>
    </location>
</feature>
<feature type="compositionally biased region" description="Basic and acidic residues" evidence="1">
    <location>
        <begin position="255"/>
        <end position="265"/>
    </location>
</feature>
<comment type="caution">
    <text evidence="2">The sequence shown here is derived from an EMBL/GenBank/DDBJ whole genome shotgun (WGS) entry which is preliminary data.</text>
</comment>
<evidence type="ECO:0000313" key="3">
    <source>
        <dbReference type="Proteomes" id="UP001165263"/>
    </source>
</evidence>
<protein>
    <submittedName>
        <fullName evidence="2">Uncharacterized protein</fullName>
    </submittedName>
</protein>
<evidence type="ECO:0000256" key="1">
    <source>
        <dbReference type="SAM" id="MobiDB-lite"/>
    </source>
</evidence>
<dbReference type="EMBL" id="JANUHC010000004">
    <property type="protein sequence ID" value="MCS0630463.1"/>
    <property type="molecule type" value="Genomic_DNA"/>
</dbReference>
<keyword evidence="3" id="KW-1185">Reference proteome</keyword>
<name>A0ABT2BZ90_9BURK</name>
<evidence type="ECO:0000313" key="2">
    <source>
        <dbReference type="EMBL" id="MCS0630463.1"/>
    </source>
</evidence>
<accession>A0ABT2BZ90</accession>
<proteinExistence type="predicted"/>
<sequence length="708" mass="78425">MTDKKYIQARDGEQNSVIYVTSDGAEFLHSGGTRAWRNNNPGNLVAAEKSGLSIGRGGKFAAFANREDGLAALEYSLKHFYSEKKLNEVFKKYAPSTDNNNPEHYTATVKKLSGLDAERTVGSLTKEELGKFMSAIGQVEGWKEGKIEPIPHARQFQVQGVDGKPLSGLRYLISFFTSNGEQKKIEGQTNNQGMTAVALSDTRTSVQLHLPRPDPGQSLKKQSSKPAGAAAKTVIAAELKTKPWYSQAFSQAAPAEDKVHDEPPRQGDIPAEPAKKTDAVPSPQPPLSTVKQAGAIQASGTQKKSDNHIQEVVKEPGVYVTWEFDTSRGSKDRLNKLPYFVAEMSGDQGKPLRNGQRISLMSNSKIREKVPFGKEVALYLGNDAKPQYRSAPLYRVRANEGLTDVVVRISEIKTKDYDVSDEVPSKPIVSGTKKTYTASLFGTTWLKFSHKFTPEEANTECDGEPQEIGAALQKIFDGDATVNGSVISLNVTKPNKKSMKIIWKSDAFQNCRDTIPMITGLTVAKAEIIPRVHPQTYKAFLKAAFELDASELEIASGWRPMLGSVLHRVGVGLDVKRIVVDDHDLTLNRSPSGADTDYMNLMTQKKRLQQKKTPTDDEKMELKKLAEQEASKRDAAAAAIHKNDKTPIREFIKKLRENNDVKQTFDPWEMDINTRDNNPATPNYMITGNEVLHRNHLHITVRDTELGY</sequence>
<reference evidence="2" key="1">
    <citation type="submission" date="2022-08" db="EMBL/GenBank/DDBJ databases">
        <title>Reclassification of Massilia species as members of the genera Telluria, Duganella, Pseudoduganella, Mokoshia gen. nov. and Zemynaea gen. nov. using orthogonal and non-orthogonal genome-based approaches.</title>
        <authorList>
            <person name="Bowman J.P."/>
        </authorList>
    </citation>
    <scope>NUCLEOTIDE SEQUENCE</scope>
    <source>
        <strain evidence="2">LMG 11547</strain>
    </source>
</reference>